<dbReference type="GO" id="GO:0005524">
    <property type="term" value="F:ATP binding"/>
    <property type="evidence" value="ECO:0007669"/>
    <property type="project" value="UniProtKB-KW"/>
</dbReference>
<dbReference type="RefSeq" id="WP_134196439.1">
    <property type="nucleotide sequence ID" value="NZ_JBHLUW010000052.1"/>
</dbReference>
<reference evidence="7 8" key="1">
    <citation type="submission" date="2019-03" db="EMBL/GenBank/DDBJ databases">
        <title>Genomic Encyclopedia of Type Strains, Phase III (KMG-III): the genomes of soil and plant-associated and newly described type strains.</title>
        <authorList>
            <person name="Whitman W."/>
        </authorList>
    </citation>
    <scope>NUCLEOTIDE SEQUENCE [LARGE SCALE GENOMIC DNA]</scope>
    <source>
        <strain evidence="7 8">LMG 29544</strain>
    </source>
</reference>
<keyword evidence="5 7" id="KW-0067">ATP-binding</keyword>
<dbReference type="Proteomes" id="UP000295509">
    <property type="component" value="Unassembled WGS sequence"/>
</dbReference>
<dbReference type="Gene3D" id="3.40.50.300">
    <property type="entry name" value="P-loop containing nucleotide triphosphate hydrolases"/>
    <property type="match status" value="1"/>
</dbReference>
<dbReference type="EMBL" id="SORE01000027">
    <property type="protein sequence ID" value="TDY40148.1"/>
    <property type="molecule type" value="Genomic_DNA"/>
</dbReference>
<evidence type="ECO:0000256" key="1">
    <source>
        <dbReference type="ARBA" id="ARBA00022448"/>
    </source>
</evidence>
<organism evidence="7 8">
    <name type="scientific">Paraburkholderia rhizosphaerae</name>
    <dbReference type="NCBI Taxonomy" id="480658"/>
    <lineage>
        <taxon>Bacteria</taxon>
        <taxon>Pseudomonadati</taxon>
        <taxon>Pseudomonadota</taxon>
        <taxon>Betaproteobacteria</taxon>
        <taxon>Burkholderiales</taxon>
        <taxon>Burkholderiaceae</taxon>
        <taxon>Paraburkholderia</taxon>
    </lineage>
</organism>
<dbReference type="SUPFAM" id="SSF52540">
    <property type="entry name" value="P-loop containing nucleoside triphosphate hydrolases"/>
    <property type="match status" value="1"/>
</dbReference>
<dbReference type="Pfam" id="PF00005">
    <property type="entry name" value="ABC_tran"/>
    <property type="match status" value="1"/>
</dbReference>
<dbReference type="PROSITE" id="PS50893">
    <property type="entry name" value="ABC_TRANSPORTER_2"/>
    <property type="match status" value="1"/>
</dbReference>
<keyword evidence="1" id="KW-0813">Transport</keyword>
<dbReference type="InterPro" id="IPR003593">
    <property type="entry name" value="AAA+_ATPase"/>
</dbReference>
<keyword evidence="4" id="KW-0547">Nucleotide-binding</keyword>
<dbReference type="InterPro" id="IPR017871">
    <property type="entry name" value="ABC_transporter-like_CS"/>
</dbReference>
<dbReference type="AlphaFoldDB" id="A0A4R8LD29"/>
<keyword evidence="3" id="KW-0472">Membrane</keyword>
<keyword evidence="2" id="KW-1003">Cell membrane</keyword>
<sequence length="279" mass="29977">MPSSSETLLELRDVDFGYNNDRLVLSNLNLRFGRGQVVAVMGGSGCGKTTVLRLIGGLERARRGQVLFHGEDIGAQTRDGLYALRRRMGMLFQFGALFTDMSVFENVAFALREHTDLPEELIRDLVLMKLNAVGLRGARDLAPSQISGGMARRVALARAIALDPELMMYDEPFAGLDPISLGITANLIRALNSALNATSILVTHDVPESFAIADYVYFLANGGVHAQGTPDELRASSDPTVRQFIDGAPDGPFKFHYSGGASLAADFGLSADVNAGGRS</sequence>
<keyword evidence="3" id="KW-0997">Cell inner membrane</keyword>
<evidence type="ECO:0000313" key="8">
    <source>
        <dbReference type="Proteomes" id="UP000295509"/>
    </source>
</evidence>
<dbReference type="InterPro" id="IPR003439">
    <property type="entry name" value="ABC_transporter-like_ATP-bd"/>
</dbReference>
<dbReference type="PROSITE" id="PS00211">
    <property type="entry name" value="ABC_TRANSPORTER_1"/>
    <property type="match status" value="1"/>
</dbReference>
<dbReference type="InterPro" id="IPR027417">
    <property type="entry name" value="P-loop_NTPase"/>
</dbReference>
<evidence type="ECO:0000256" key="2">
    <source>
        <dbReference type="ARBA" id="ARBA00022475"/>
    </source>
</evidence>
<keyword evidence="8" id="KW-1185">Reference proteome</keyword>
<dbReference type="SMART" id="SM00382">
    <property type="entry name" value="AAA"/>
    <property type="match status" value="1"/>
</dbReference>
<dbReference type="PANTHER" id="PTHR43023">
    <property type="entry name" value="PROTEIN TRIGALACTOSYLDIACYLGLYCEROL 3, CHLOROPLASTIC"/>
    <property type="match status" value="1"/>
</dbReference>
<accession>A0A4R8LD29</accession>
<evidence type="ECO:0000313" key="7">
    <source>
        <dbReference type="EMBL" id="TDY40148.1"/>
    </source>
</evidence>
<evidence type="ECO:0000256" key="5">
    <source>
        <dbReference type="ARBA" id="ARBA00022840"/>
    </source>
</evidence>
<feature type="domain" description="ABC transporter" evidence="6">
    <location>
        <begin position="9"/>
        <end position="246"/>
    </location>
</feature>
<proteinExistence type="predicted"/>
<dbReference type="CDD" id="cd03261">
    <property type="entry name" value="ABC_Org_Solvent_Resistant"/>
    <property type="match status" value="1"/>
</dbReference>
<dbReference type="GO" id="GO:0016887">
    <property type="term" value="F:ATP hydrolysis activity"/>
    <property type="evidence" value="ECO:0007669"/>
    <property type="project" value="InterPro"/>
</dbReference>
<dbReference type="OrthoDB" id="9802264at2"/>
<name>A0A4R8LD29_9BURK</name>
<gene>
    <name evidence="7" type="ORF">BX592_12728</name>
</gene>
<evidence type="ECO:0000256" key="4">
    <source>
        <dbReference type="ARBA" id="ARBA00022741"/>
    </source>
</evidence>
<protein>
    <submittedName>
        <fullName evidence="7">Phospholipid/cholesterol/gamma-HCH transport system ATP-binding protein</fullName>
    </submittedName>
</protein>
<evidence type="ECO:0000259" key="6">
    <source>
        <dbReference type="PROSITE" id="PS50893"/>
    </source>
</evidence>
<comment type="caution">
    <text evidence="7">The sequence shown here is derived from an EMBL/GenBank/DDBJ whole genome shotgun (WGS) entry which is preliminary data.</text>
</comment>
<dbReference type="PANTHER" id="PTHR43023:SF6">
    <property type="entry name" value="INTERMEMBRANE PHOSPHOLIPID TRANSPORT SYSTEM ATP-BINDING PROTEIN MLAF"/>
    <property type="match status" value="1"/>
</dbReference>
<evidence type="ECO:0000256" key="3">
    <source>
        <dbReference type="ARBA" id="ARBA00022519"/>
    </source>
</evidence>